<gene>
    <name evidence="1" type="ORF">V5799_024578</name>
</gene>
<dbReference type="AlphaFoldDB" id="A0AAQ4EC59"/>
<dbReference type="EMBL" id="JARKHS020018718">
    <property type="protein sequence ID" value="KAK8772178.1"/>
    <property type="molecule type" value="Genomic_DNA"/>
</dbReference>
<accession>A0AAQ4EC59</accession>
<organism evidence="1 2">
    <name type="scientific">Amblyomma americanum</name>
    <name type="common">Lone star tick</name>
    <dbReference type="NCBI Taxonomy" id="6943"/>
    <lineage>
        <taxon>Eukaryota</taxon>
        <taxon>Metazoa</taxon>
        <taxon>Ecdysozoa</taxon>
        <taxon>Arthropoda</taxon>
        <taxon>Chelicerata</taxon>
        <taxon>Arachnida</taxon>
        <taxon>Acari</taxon>
        <taxon>Parasitiformes</taxon>
        <taxon>Ixodida</taxon>
        <taxon>Ixodoidea</taxon>
        <taxon>Ixodidae</taxon>
        <taxon>Amblyomminae</taxon>
        <taxon>Amblyomma</taxon>
    </lineage>
</organism>
<evidence type="ECO:0000313" key="2">
    <source>
        <dbReference type="Proteomes" id="UP001321473"/>
    </source>
</evidence>
<sequence length="76" mass="8629">MPDDWKVGKVVPVYKTAHFVIRPTSIRRHAFLPALVIPFKLPGLVRALLQLHRHSFHVQPRTGTAFHTTSPQSPVQ</sequence>
<proteinExistence type="predicted"/>
<reference evidence="1 2" key="1">
    <citation type="journal article" date="2023" name="Arcadia Sci">
        <title>De novo assembly of a long-read Amblyomma americanum tick genome.</title>
        <authorList>
            <person name="Chou S."/>
            <person name="Poskanzer K.E."/>
            <person name="Rollins M."/>
            <person name="Thuy-Boun P.S."/>
        </authorList>
    </citation>
    <scope>NUCLEOTIDE SEQUENCE [LARGE SCALE GENOMIC DNA]</scope>
    <source>
        <strain evidence="1">F_SG_1</strain>
        <tissue evidence="1">Salivary glands</tissue>
    </source>
</reference>
<keyword evidence="2" id="KW-1185">Reference proteome</keyword>
<name>A0AAQ4EC59_AMBAM</name>
<protein>
    <submittedName>
        <fullName evidence="1">Uncharacterized protein</fullName>
    </submittedName>
</protein>
<evidence type="ECO:0000313" key="1">
    <source>
        <dbReference type="EMBL" id="KAK8772178.1"/>
    </source>
</evidence>
<comment type="caution">
    <text evidence="1">The sequence shown here is derived from an EMBL/GenBank/DDBJ whole genome shotgun (WGS) entry which is preliminary data.</text>
</comment>
<dbReference type="Proteomes" id="UP001321473">
    <property type="component" value="Unassembled WGS sequence"/>
</dbReference>